<dbReference type="InterPro" id="IPR013556">
    <property type="entry name" value="Flag_M-ring_C"/>
</dbReference>
<reference evidence="14 15" key="1">
    <citation type="submission" date="2020-08" db="EMBL/GenBank/DDBJ databases">
        <title>Exploring microbial biodiversity for novel pathways involved in the catabolism of aromatic compounds derived from lignin.</title>
        <authorList>
            <person name="Elkins J."/>
        </authorList>
    </citation>
    <scope>NUCLEOTIDE SEQUENCE [LARGE SCALE GENOMIC DNA]</scope>
    <source>
        <strain evidence="14 15">B1D3A</strain>
    </source>
</reference>
<feature type="domain" description="Flagellar M-ring C-terminal" evidence="13">
    <location>
        <begin position="246"/>
        <end position="418"/>
    </location>
</feature>
<evidence type="ECO:0000313" key="14">
    <source>
        <dbReference type="EMBL" id="MBB5984292.1"/>
    </source>
</evidence>
<evidence type="ECO:0000259" key="12">
    <source>
        <dbReference type="Pfam" id="PF01514"/>
    </source>
</evidence>
<evidence type="ECO:0000256" key="1">
    <source>
        <dbReference type="ARBA" id="ARBA00004117"/>
    </source>
</evidence>
<feature type="transmembrane region" description="Helical" evidence="11">
    <location>
        <begin position="20"/>
        <end position="40"/>
    </location>
</feature>
<accession>A0ABR6NCA0</accession>
<dbReference type="Pfam" id="PF01514">
    <property type="entry name" value="YscJ_FliF"/>
    <property type="match status" value="1"/>
</dbReference>
<dbReference type="PIRSF" id="PIRSF004862">
    <property type="entry name" value="FliF"/>
    <property type="match status" value="1"/>
</dbReference>
<evidence type="ECO:0000256" key="11">
    <source>
        <dbReference type="SAM" id="Phobius"/>
    </source>
</evidence>
<organism evidence="14 15">
    <name type="scientific">Sphingobium lignivorans</name>
    <dbReference type="NCBI Taxonomy" id="2735886"/>
    <lineage>
        <taxon>Bacteria</taxon>
        <taxon>Pseudomonadati</taxon>
        <taxon>Pseudomonadota</taxon>
        <taxon>Alphaproteobacteria</taxon>
        <taxon>Sphingomonadales</taxon>
        <taxon>Sphingomonadaceae</taxon>
        <taxon>Sphingobium</taxon>
    </lineage>
</organism>
<dbReference type="PANTHER" id="PTHR30046">
    <property type="entry name" value="FLAGELLAR M-RING PROTEIN"/>
    <property type="match status" value="1"/>
</dbReference>
<dbReference type="NCBIfam" id="TIGR00206">
    <property type="entry name" value="fliF"/>
    <property type="match status" value="1"/>
</dbReference>
<dbReference type="InterPro" id="IPR000067">
    <property type="entry name" value="FlgMring_FliF"/>
</dbReference>
<keyword evidence="14" id="KW-0969">Cilium</keyword>
<dbReference type="InterPro" id="IPR043427">
    <property type="entry name" value="YscJ/FliF"/>
</dbReference>
<name>A0ABR6NCA0_9SPHN</name>
<proteinExistence type="inferred from homology"/>
<comment type="function">
    <text evidence="9">The M ring may be actively involved in energy transduction.</text>
</comment>
<comment type="subcellular location">
    <subcellularLocation>
        <location evidence="1 9">Bacterial flagellum basal body</location>
    </subcellularLocation>
    <subcellularLocation>
        <location evidence="2">Cell membrane</location>
        <topology evidence="2">Multi-pass membrane protein</topology>
    </subcellularLocation>
</comment>
<keyword evidence="5 11" id="KW-0812">Transmembrane</keyword>
<dbReference type="PANTHER" id="PTHR30046:SF0">
    <property type="entry name" value="FLAGELLAR M-RING PROTEIN"/>
    <property type="match status" value="1"/>
</dbReference>
<keyword evidence="15" id="KW-1185">Reference proteome</keyword>
<feature type="region of interest" description="Disordered" evidence="10">
    <location>
        <begin position="270"/>
        <end position="343"/>
    </location>
</feature>
<sequence length="547" mass="58352">MEALRLQLTGFMRQPAVQRALPLAGLLGVTALAGLAWLALREPPQRDLFRGLPDTEKAAVADVLSKGGIAYGFDKSTGAITVSEDDYFAAKMKLAGEGLPRSAPDGDTLIDSMPMGASRAVEGEKLRSAREMDLARTIEAIDSVLKARVHLAVEPPSIFLRERSRPTASVMLQIASGRSLSEGQVEAIVHLVASSVPDMAPQAVSVVDQNGRLLSQSTGDGAQTDRQIELQAKIEDRYRQAVTALLTPIVGAGKFSTEVHAEVNFAERQATRETYPQNEARLRSETGSWNSDAQGNGGAAGGIPGALQPNAPVNPADPGAPPPTLDQATAQTPAAPGMPPFKTAETFNRNFELGREVSVTRDAIGTVQRLSIAVALDDGPDGKARTAQEIAALEALVKGAIGFDQTRGDVVALSSRKFVQSEEAAADVPWYEASWVPLLARNLSALLVTLVLLLGIGRPLLKRWSAAKVEQQVVEEQRTQQLGTEIQAELGRVAAHDPEQPVTLDMISSTHDYTDRAALIRNFVKQDPDRAALVVRDLLKDGAKADG</sequence>
<keyword evidence="6 11" id="KW-1133">Transmembrane helix</keyword>
<comment type="similarity">
    <text evidence="3 9">Belongs to the FliF family.</text>
</comment>
<keyword evidence="8 9" id="KW-0975">Bacterial flagellum</keyword>
<evidence type="ECO:0000256" key="4">
    <source>
        <dbReference type="ARBA" id="ARBA00022475"/>
    </source>
</evidence>
<evidence type="ECO:0000256" key="10">
    <source>
        <dbReference type="SAM" id="MobiDB-lite"/>
    </source>
</evidence>
<dbReference type="EMBL" id="JACHKA010000001">
    <property type="protein sequence ID" value="MBB5984292.1"/>
    <property type="molecule type" value="Genomic_DNA"/>
</dbReference>
<evidence type="ECO:0000256" key="2">
    <source>
        <dbReference type="ARBA" id="ARBA00004651"/>
    </source>
</evidence>
<evidence type="ECO:0000256" key="6">
    <source>
        <dbReference type="ARBA" id="ARBA00022989"/>
    </source>
</evidence>
<evidence type="ECO:0000256" key="8">
    <source>
        <dbReference type="ARBA" id="ARBA00023143"/>
    </source>
</evidence>
<dbReference type="PRINTS" id="PR01009">
    <property type="entry name" value="FLGMRINGFLIF"/>
</dbReference>
<keyword evidence="14" id="KW-0966">Cell projection</keyword>
<keyword evidence="4" id="KW-1003">Cell membrane</keyword>
<keyword evidence="14" id="KW-0282">Flagellum</keyword>
<evidence type="ECO:0000256" key="7">
    <source>
        <dbReference type="ARBA" id="ARBA00023136"/>
    </source>
</evidence>
<dbReference type="Pfam" id="PF08345">
    <property type="entry name" value="YscJ_FliF_C"/>
    <property type="match status" value="1"/>
</dbReference>
<protein>
    <recommendedName>
        <fullName evidence="9">Flagellar M-ring protein</fullName>
    </recommendedName>
</protein>
<evidence type="ECO:0000259" key="13">
    <source>
        <dbReference type="Pfam" id="PF08345"/>
    </source>
</evidence>
<dbReference type="InterPro" id="IPR045851">
    <property type="entry name" value="AMP-bd_C_sf"/>
</dbReference>
<feature type="domain" description="Flagellar M-ring N-terminal" evidence="12">
    <location>
        <begin position="42"/>
        <end position="216"/>
    </location>
</feature>
<gene>
    <name evidence="14" type="ORF">HNP60_000266</name>
</gene>
<evidence type="ECO:0000256" key="9">
    <source>
        <dbReference type="PIRNR" id="PIRNR004862"/>
    </source>
</evidence>
<dbReference type="InterPro" id="IPR006182">
    <property type="entry name" value="FliF_N_dom"/>
</dbReference>
<dbReference type="Gene3D" id="3.30.300.30">
    <property type="match status" value="1"/>
</dbReference>
<comment type="caution">
    <text evidence="14">The sequence shown here is derived from an EMBL/GenBank/DDBJ whole genome shotgun (WGS) entry which is preliminary data.</text>
</comment>
<evidence type="ECO:0000313" key="15">
    <source>
        <dbReference type="Proteomes" id="UP001138540"/>
    </source>
</evidence>
<evidence type="ECO:0000256" key="5">
    <source>
        <dbReference type="ARBA" id="ARBA00022692"/>
    </source>
</evidence>
<evidence type="ECO:0000256" key="3">
    <source>
        <dbReference type="ARBA" id="ARBA00007971"/>
    </source>
</evidence>
<feature type="compositionally biased region" description="Gly residues" evidence="10">
    <location>
        <begin position="295"/>
        <end position="304"/>
    </location>
</feature>
<dbReference type="Proteomes" id="UP001138540">
    <property type="component" value="Unassembled WGS sequence"/>
</dbReference>
<keyword evidence="7 11" id="KW-0472">Membrane</keyword>
<feature type="compositionally biased region" description="Low complexity" evidence="10">
    <location>
        <begin position="305"/>
        <end position="317"/>
    </location>
</feature>